<keyword evidence="2" id="KW-1185">Reference proteome</keyword>
<accession>A0A433V821</accession>
<dbReference type="EMBL" id="RSCL01000017">
    <property type="protein sequence ID" value="RUT02245.1"/>
    <property type="molecule type" value="Genomic_DNA"/>
</dbReference>
<dbReference type="NCBIfam" id="NF038076">
    <property type="entry name" value="fam_STM4015"/>
    <property type="match status" value="1"/>
</dbReference>
<evidence type="ECO:0008006" key="3">
    <source>
        <dbReference type="Google" id="ProtNLM"/>
    </source>
</evidence>
<dbReference type="SUPFAM" id="SSF52047">
    <property type="entry name" value="RNI-like"/>
    <property type="match status" value="1"/>
</dbReference>
<dbReference type="OrthoDB" id="571184at2"/>
<reference evidence="1" key="2">
    <citation type="journal article" date="2019" name="Genome Biol. Evol.">
        <title>Day and night: Metabolic profiles and evolutionary relationships of six axenic non-marine cyanobacteria.</title>
        <authorList>
            <person name="Will S.E."/>
            <person name="Henke P."/>
            <person name="Boedeker C."/>
            <person name="Huang S."/>
            <person name="Brinkmann H."/>
            <person name="Rohde M."/>
            <person name="Jarek M."/>
            <person name="Friedl T."/>
            <person name="Seufert S."/>
            <person name="Schumacher M."/>
            <person name="Overmann J."/>
            <person name="Neumann-Schaal M."/>
            <person name="Petersen J."/>
        </authorList>
    </citation>
    <scope>NUCLEOTIDE SEQUENCE [LARGE SCALE GENOMIC DNA]</scope>
    <source>
        <strain evidence="1">PCC 7102</strain>
    </source>
</reference>
<dbReference type="AlphaFoldDB" id="A0A433V821"/>
<proteinExistence type="predicted"/>
<dbReference type="Proteomes" id="UP000271624">
    <property type="component" value="Unassembled WGS sequence"/>
</dbReference>
<name>A0A433V821_9CYAN</name>
<dbReference type="InterPro" id="IPR032675">
    <property type="entry name" value="LRR_dom_sf"/>
</dbReference>
<evidence type="ECO:0000313" key="2">
    <source>
        <dbReference type="Proteomes" id="UP000271624"/>
    </source>
</evidence>
<protein>
    <recommendedName>
        <fullName evidence="3">HEAT repeat domain-containing protein</fullName>
    </recommendedName>
</protein>
<sequence length="418" mass="46836">MSNNHNHPRDFDSVLGGNFPPPIDSVVLGGVEGIKRRLSNPVAKTRVAALLEALNYGEEGLDLVIQSLRDESSLVRRLAYKMLTRSTAPKIQEVLQAYKPWVLEERLPQHKNHQMFANREIADFDQATGIANPINKAYALRCEYDSSSDEKNMAEKVTELSNNPNAGKLEVLVIGMWNEPYENSSSSIIDALVEAKNRLTNLKALFIGDMNSEDCEISWIIQSDISPILRAYPNLEVLQVRGGTQLAFNPPVRHDNLKALVVETGGLSRVTVDEICSMNLPALEHLEIWFGSANYGGDTWIENVKPIIEDLIFPNLNYLGLCNSEFSDEIAHAVVYSPLLDSISILDLSMGTLGNDAAQVLLDCPKINHLDMLNLDDNFLSTETLKKFFKLDVEVYSDEQKQEERDYYINGRYCSVAE</sequence>
<gene>
    <name evidence="1" type="ORF">DSM106972_063200</name>
</gene>
<organism evidence="1 2">
    <name type="scientific">Dulcicalothrix desertica PCC 7102</name>
    <dbReference type="NCBI Taxonomy" id="232991"/>
    <lineage>
        <taxon>Bacteria</taxon>
        <taxon>Bacillati</taxon>
        <taxon>Cyanobacteriota</taxon>
        <taxon>Cyanophyceae</taxon>
        <taxon>Nostocales</taxon>
        <taxon>Calotrichaceae</taxon>
        <taxon>Dulcicalothrix</taxon>
    </lineage>
</organism>
<dbReference type="InterPro" id="IPR047722">
    <property type="entry name" value="STM4015-like"/>
</dbReference>
<reference evidence="1" key="1">
    <citation type="submission" date="2018-12" db="EMBL/GenBank/DDBJ databases">
        <authorList>
            <person name="Will S."/>
            <person name="Neumann-Schaal M."/>
            <person name="Henke P."/>
        </authorList>
    </citation>
    <scope>NUCLEOTIDE SEQUENCE</scope>
    <source>
        <strain evidence="1">PCC 7102</strain>
    </source>
</reference>
<dbReference type="RefSeq" id="WP_127084509.1">
    <property type="nucleotide sequence ID" value="NZ_RSCL01000017.1"/>
</dbReference>
<evidence type="ECO:0000313" key="1">
    <source>
        <dbReference type="EMBL" id="RUT02245.1"/>
    </source>
</evidence>
<comment type="caution">
    <text evidence="1">The sequence shown here is derived from an EMBL/GenBank/DDBJ whole genome shotgun (WGS) entry which is preliminary data.</text>
</comment>
<dbReference type="Gene3D" id="3.80.10.10">
    <property type="entry name" value="Ribonuclease Inhibitor"/>
    <property type="match status" value="1"/>
</dbReference>